<comment type="function">
    <text evidence="5">Catalyzes the phosphorylation of the 3'-hydroxyl group of dephosphocoenzyme A to form coenzyme A.</text>
</comment>
<dbReference type="FunCoup" id="A0A259TVY2">
    <property type="interactions" value="405"/>
</dbReference>
<evidence type="ECO:0000256" key="6">
    <source>
        <dbReference type="NCBIfam" id="TIGR00152"/>
    </source>
</evidence>
<reference evidence="8 9" key="1">
    <citation type="submission" date="2016-11" db="EMBL/GenBank/DDBJ databases">
        <title>Study of marine rhodopsin-containing bacteria.</title>
        <authorList>
            <person name="Yoshizawa S."/>
            <person name="Kumagai Y."/>
            <person name="Kogure K."/>
        </authorList>
    </citation>
    <scope>NUCLEOTIDE SEQUENCE [LARGE SCALE GENOMIC DNA]</scope>
    <source>
        <strain evidence="8 9">SG-29</strain>
    </source>
</reference>
<dbReference type="PANTHER" id="PTHR10695">
    <property type="entry name" value="DEPHOSPHO-COA KINASE-RELATED"/>
    <property type="match status" value="1"/>
</dbReference>
<feature type="compositionally biased region" description="Low complexity" evidence="7">
    <location>
        <begin position="198"/>
        <end position="225"/>
    </location>
</feature>
<comment type="pathway">
    <text evidence="5">Cofactor biosynthesis; coenzyme A biosynthesis; CoA from (R)-pantothenate: step 5/5.</text>
</comment>
<dbReference type="GO" id="GO:0004140">
    <property type="term" value="F:dephospho-CoA kinase activity"/>
    <property type="evidence" value="ECO:0007669"/>
    <property type="project" value="UniProtKB-UniRule"/>
</dbReference>
<sequence>MTTLGLTGGIGSGKTAAAARLAEKPGVRIVFADDVAKRLMVEDPAVRDAVRQRFGAEAYREDGTLDRAHLASRVFGDEVELAALNAIVHPAVRRAMLAAIESARASGVRLLVYEAALIFETGADQILDHVAVVDAPEAVRIQRATARDGATPEAVRTRMARQMDPAEMRRRANSVLENGGPVAELHAQVDALYERLLSPEASPGASGEPPSAPEASTSSESGTMR</sequence>
<dbReference type="Pfam" id="PF01121">
    <property type="entry name" value="CoaE"/>
    <property type="match status" value="1"/>
</dbReference>
<gene>
    <name evidence="5" type="primary">coaE</name>
    <name evidence="8" type="ORF">BSZ36_02335</name>
</gene>
<keyword evidence="2 5" id="KW-0547">Nucleotide-binding</keyword>
<comment type="similarity">
    <text evidence="1 5">Belongs to the CoaE family.</text>
</comment>
<feature type="binding site" evidence="5">
    <location>
        <begin position="11"/>
        <end position="16"/>
    </location>
    <ligand>
        <name>ATP</name>
        <dbReference type="ChEBI" id="CHEBI:30616"/>
    </ligand>
</feature>
<comment type="caution">
    <text evidence="8">The sequence shown here is derived from an EMBL/GenBank/DDBJ whole genome shotgun (WGS) entry which is preliminary data.</text>
</comment>
<dbReference type="EC" id="2.7.1.24" evidence="5 6"/>
<comment type="catalytic activity">
    <reaction evidence="5">
        <text>3'-dephospho-CoA + ATP = ADP + CoA + H(+)</text>
        <dbReference type="Rhea" id="RHEA:18245"/>
        <dbReference type="ChEBI" id="CHEBI:15378"/>
        <dbReference type="ChEBI" id="CHEBI:30616"/>
        <dbReference type="ChEBI" id="CHEBI:57287"/>
        <dbReference type="ChEBI" id="CHEBI:57328"/>
        <dbReference type="ChEBI" id="CHEBI:456216"/>
        <dbReference type="EC" id="2.7.1.24"/>
    </reaction>
</comment>
<dbReference type="RefSeq" id="WP_094545608.1">
    <property type="nucleotide sequence ID" value="NZ_MQWB01000001.1"/>
</dbReference>
<dbReference type="PROSITE" id="PS51219">
    <property type="entry name" value="DPCK"/>
    <property type="match status" value="1"/>
</dbReference>
<evidence type="ECO:0000256" key="1">
    <source>
        <dbReference type="ARBA" id="ARBA00009018"/>
    </source>
</evidence>
<keyword evidence="3 5" id="KW-0067">ATP-binding</keyword>
<dbReference type="HAMAP" id="MF_00376">
    <property type="entry name" value="Dephospho_CoA_kinase"/>
    <property type="match status" value="1"/>
</dbReference>
<dbReference type="CDD" id="cd02022">
    <property type="entry name" value="DPCK"/>
    <property type="match status" value="1"/>
</dbReference>
<keyword evidence="4 5" id="KW-0173">Coenzyme A biosynthesis</keyword>
<evidence type="ECO:0000313" key="8">
    <source>
        <dbReference type="EMBL" id="OZC01925.1"/>
    </source>
</evidence>
<keyword evidence="5" id="KW-0808">Transferase</keyword>
<keyword evidence="9" id="KW-1185">Reference proteome</keyword>
<comment type="subcellular location">
    <subcellularLocation>
        <location evidence="5">Cytoplasm</location>
    </subcellularLocation>
</comment>
<proteinExistence type="inferred from homology"/>
<evidence type="ECO:0000256" key="2">
    <source>
        <dbReference type="ARBA" id="ARBA00022741"/>
    </source>
</evidence>
<keyword evidence="5" id="KW-0963">Cytoplasm</keyword>
<accession>A0A259TVY2</accession>
<dbReference type="InterPro" id="IPR001977">
    <property type="entry name" value="Depp_CoAkinase"/>
</dbReference>
<dbReference type="NCBIfam" id="TIGR00152">
    <property type="entry name" value="dephospho-CoA kinase"/>
    <property type="match status" value="1"/>
</dbReference>
<dbReference type="OrthoDB" id="9812943at2"/>
<dbReference type="Proteomes" id="UP000216446">
    <property type="component" value="Unassembled WGS sequence"/>
</dbReference>
<dbReference type="AlphaFoldDB" id="A0A259TVY2"/>
<dbReference type="GO" id="GO:0005524">
    <property type="term" value="F:ATP binding"/>
    <property type="evidence" value="ECO:0007669"/>
    <property type="project" value="UniProtKB-UniRule"/>
</dbReference>
<protein>
    <recommendedName>
        <fullName evidence="5 6">Dephospho-CoA kinase</fullName>
        <ecNumber evidence="5 6">2.7.1.24</ecNumber>
    </recommendedName>
    <alternativeName>
        <fullName evidence="5">Dephosphocoenzyme A kinase</fullName>
    </alternativeName>
</protein>
<evidence type="ECO:0000256" key="3">
    <source>
        <dbReference type="ARBA" id="ARBA00022840"/>
    </source>
</evidence>
<dbReference type="InterPro" id="IPR027417">
    <property type="entry name" value="P-loop_NTPase"/>
</dbReference>
<dbReference type="Gene3D" id="3.40.50.300">
    <property type="entry name" value="P-loop containing nucleotide triphosphate hydrolases"/>
    <property type="match status" value="1"/>
</dbReference>
<dbReference type="SUPFAM" id="SSF52540">
    <property type="entry name" value="P-loop containing nucleoside triphosphate hydrolases"/>
    <property type="match status" value="1"/>
</dbReference>
<evidence type="ECO:0000256" key="4">
    <source>
        <dbReference type="ARBA" id="ARBA00022993"/>
    </source>
</evidence>
<dbReference type="GO" id="GO:0015937">
    <property type="term" value="P:coenzyme A biosynthetic process"/>
    <property type="evidence" value="ECO:0007669"/>
    <property type="project" value="UniProtKB-UniRule"/>
</dbReference>
<evidence type="ECO:0000313" key="9">
    <source>
        <dbReference type="Proteomes" id="UP000216446"/>
    </source>
</evidence>
<name>A0A259TVY2_9BACT</name>
<dbReference type="InParanoid" id="A0A259TVY2"/>
<evidence type="ECO:0000256" key="5">
    <source>
        <dbReference type="HAMAP-Rule" id="MF_00376"/>
    </source>
</evidence>
<organism evidence="8 9">
    <name type="scientific">Rubricoccus marinus</name>
    <dbReference type="NCBI Taxonomy" id="716817"/>
    <lineage>
        <taxon>Bacteria</taxon>
        <taxon>Pseudomonadati</taxon>
        <taxon>Rhodothermota</taxon>
        <taxon>Rhodothermia</taxon>
        <taxon>Rhodothermales</taxon>
        <taxon>Rubricoccaceae</taxon>
        <taxon>Rubricoccus</taxon>
    </lineage>
</organism>
<dbReference type="UniPathway" id="UPA00241">
    <property type="reaction ID" value="UER00356"/>
</dbReference>
<dbReference type="PANTHER" id="PTHR10695:SF46">
    <property type="entry name" value="BIFUNCTIONAL COENZYME A SYNTHASE-RELATED"/>
    <property type="match status" value="1"/>
</dbReference>
<dbReference type="EMBL" id="MQWB01000001">
    <property type="protein sequence ID" value="OZC01925.1"/>
    <property type="molecule type" value="Genomic_DNA"/>
</dbReference>
<keyword evidence="5 8" id="KW-0418">Kinase</keyword>
<evidence type="ECO:0000256" key="7">
    <source>
        <dbReference type="SAM" id="MobiDB-lite"/>
    </source>
</evidence>
<feature type="region of interest" description="Disordered" evidence="7">
    <location>
        <begin position="196"/>
        <end position="225"/>
    </location>
</feature>
<dbReference type="GO" id="GO:0005737">
    <property type="term" value="C:cytoplasm"/>
    <property type="evidence" value="ECO:0007669"/>
    <property type="project" value="UniProtKB-SubCell"/>
</dbReference>